<name>A0A4Z2G960_9TELE</name>
<dbReference type="AlphaFoldDB" id="A0A4Z2G960"/>
<feature type="region of interest" description="Disordered" evidence="1">
    <location>
        <begin position="217"/>
        <end position="246"/>
    </location>
</feature>
<feature type="compositionally biased region" description="Basic and acidic residues" evidence="1">
    <location>
        <begin position="229"/>
        <end position="246"/>
    </location>
</feature>
<evidence type="ECO:0000313" key="3">
    <source>
        <dbReference type="Proteomes" id="UP000314294"/>
    </source>
</evidence>
<reference evidence="2 3" key="1">
    <citation type="submission" date="2019-03" db="EMBL/GenBank/DDBJ databases">
        <title>First draft genome of Liparis tanakae, snailfish: a comprehensive survey of snailfish specific genes.</title>
        <authorList>
            <person name="Kim W."/>
            <person name="Song I."/>
            <person name="Jeong J.-H."/>
            <person name="Kim D."/>
            <person name="Kim S."/>
            <person name="Ryu S."/>
            <person name="Song J.Y."/>
            <person name="Lee S.K."/>
        </authorList>
    </citation>
    <scope>NUCLEOTIDE SEQUENCE [LARGE SCALE GENOMIC DNA]</scope>
    <source>
        <tissue evidence="2">Muscle</tissue>
    </source>
</reference>
<evidence type="ECO:0000313" key="2">
    <source>
        <dbReference type="EMBL" id="TNN50048.1"/>
    </source>
</evidence>
<gene>
    <name evidence="2" type="ORF">EYF80_039726</name>
</gene>
<keyword evidence="3" id="KW-1185">Reference proteome</keyword>
<evidence type="ECO:0000256" key="1">
    <source>
        <dbReference type="SAM" id="MobiDB-lite"/>
    </source>
</evidence>
<feature type="region of interest" description="Disordered" evidence="1">
    <location>
        <begin position="75"/>
        <end position="108"/>
    </location>
</feature>
<organism evidence="2 3">
    <name type="scientific">Liparis tanakae</name>
    <name type="common">Tanaka's snailfish</name>
    <dbReference type="NCBI Taxonomy" id="230148"/>
    <lineage>
        <taxon>Eukaryota</taxon>
        <taxon>Metazoa</taxon>
        <taxon>Chordata</taxon>
        <taxon>Craniata</taxon>
        <taxon>Vertebrata</taxon>
        <taxon>Euteleostomi</taxon>
        <taxon>Actinopterygii</taxon>
        <taxon>Neopterygii</taxon>
        <taxon>Teleostei</taxon>
        <taxon>Neoteleostei</taxon>
        <taxon>Acanthomorphata</taxon>
        <taxon>Eupercaria</taxon>
        <taxon>Perciformes</taxon>
        <taxon>Cottioidei</taxon>
        <taxon>Cottales</taxon>
        <taxon>Liparidae</taxon>
        <taxon>Liparis</taxon>
    </lineage>
</organism>
<proteinExistence type="predicted"/>
<sequence>MSENKPEEIWANFFNPEGQTRKIVCSLKRGGLWQEDCDYEETHISCWTFSPKSQENQKNSGHIVHTAVQPWTALYDPEDAPQDEGPFKAQEQDDPGGRAAAEPNGEEAGTVVRRHLALEAALTSTSLRERWRDVVDTREPASLPEREKTRMQSRAPSTHRFTGAINAALLGGGGRAVRRGQRQDAVGALQVRLESLLIGGLQRLEQMLRLPAVVTMETPVAPGGEGEEEHTSSETRKREEVQHDRN</sequence>
<accession>A0A4Z2G960</accession>
<comment type="caution">
    <text evidence="2">The sequence shown here is derived from an EMBL/GenBank/DDBJ whole genome shotgun (WGS) entry which is preliminary data.</text>
</comment>
<dbReference type="EMBL" id="SRLO01000632">
    <property type="protein sequence ID" value="TNN50048.1"/>
    <property type="molecule type" value="Genomic_DNA"/>
</dbReference>
<dbReference type="Proteomes" id="UP000314294">
    <property type="component" value="Unassembled WGS sequence"/>
</dbReference>
<protein>
    <submittedName>
        <fullName evidence="2">Uncharacterized protein</fullName>
    </submittedName>
</protein>